<protein>
    <submittedName>
        <fullName evidence="3">Carboxylate--amine ligase</fullName>
    </submittedName>
</protein>
<accession>A0ABQ6I7S1</accession>
<dbReference type="Gene3D" id="3.30.470.20">
    <property type="entry name" value="ATP-grasp fold, B domain"/>
    <property type="match status" value="1"/>
</dbReference>
<sequence>MAPSRPRTYGNDDFVPVILGTGINAYNIARSLHQAFGVRSLALGRFALRETAHSRILDVRAYRSFEEPDFVVATLQELAAELGDRTLVLVPTIEFYTNVVLDHRAELDGLYRIPLVDKALAQRLINKTDFYRTLADLGVPHPATVIVTPQTAGDSRLGEDLPFPYPVILKPSDTDVYPRLHFAGKQKVYLLHDAAGVRETTRRIYAAGYDDDLVVQEYITGDESVMRVANTYSDQHGRMQFVSVGQVALTEYNPALVGNNNAIVTFDDPELASSIRNLLDAIGYVGAANFDVMHDRRTGTSKILELNLRQGATSYYTMAAGGNLARYYVDDLVYGRSLTPVATTEERLWLNVPYPVVRHYAPASVRGAVRAAARRGRVHTLRYRPDRSFARALDIARVDLRHTLDYVKFAKVRLNR</sequence>
<dbReference type="InterPro" id="IPR011761">
    <property type="entry name" value="ATP-grasp"/>
</dbReference>
<keyword evidence="1" id="KW-0547">Nucleotide-binding</keyword>
<evidence type="ECO:0000259" key="2">
    <source>
        <dbReference type="PROSITE" id="PS50975"/>
    </source>
</evidence>
<proteinExistence type="predicted"/>
<name>A0ABQ6I7S1_9MICO</name>
<dbReference type="SUPFAM" id="SSF56059">
    <property type="entry name" value="Glutathione synthetase ATP-binding domain-like"/>
    <property type="match status" value="1"/>
</dbReference>
<dbReference type="RefSeq" id="WP_284294292.1">
    <property type="nucleotide sequence ID" value="NZ_BSUK01000001.1"/>
</dbReference>
<evidence type="ECO:0000313" key="4">
    <source>
        <dbReference type="Proteomes" id="UP001157091"/>
    </source>
</evidence>
<dbReference type="Proteomes" id="UP001157091">
    <property type="component" value="Unassembled WGS sequence"/>
</dbReference>
<dbReference type="EMBL" id="BSUK01000001">
    <property type="protein sequence ID" value="GMA25819.1"/>
    <property type="molecule type" value="Genomic_DNA"/>
</dbReference>
<feature type="domain" description="ATP-grasp" evidence="2">
    <location>
        <begin position="131"/>
        <end position="333"/>
    </location>
</feature>
<keyword evidence="4" id="KW-1185">Reference proteome</keyword>
<keyword evidence="1" id="KW-0067">ATP-binding</keyword>
<comment type="caution">
    <text evidence="3">The sequence shown here is derived from an EMBL/GenBank/DDBJ whole genome shotgun (WGS) entry which is preliminary data.</text>
</comment>
<organism evidence="3 4">
    <name type="scientific">Luteimicrobium album</name>
    <dbReference type="NCBI Taxonomy" id="1054550"/>
    <lineage>
        <taxon>Bacteria</taxon>
        <taxon>Bacillati</taxon>
        <taxon>Actinomycetota</taxon>
        <taxon>Actinomycetes</taxon>
        <taxon>Micrococcales</taxon>
        <taxon>Luteimicrobium</taxon>
    </lineage>
</organism>
<dbReference type="GO" id="GO:0016874">
    <property type="term" value="F:ligase activity"/>
    <property type="evidence" value="ECO:0007669"/>
    <property type="project" value="UniProtKB-KW"/>
</dbReference>
<keyword evidence="3" id="KW-0436">Ligase</keyword>
<dbReference type="PROSITE" id="PS50975">
    <property type="entry name" value="ATP_GRASP"/>
    <property type="match status" value="1"/>
</dbReference>
<evidence type="ECO:0000256" key="1">
    <source>
        <dbReference type="PROSITE-ProRule" id="PRU00409"/>
    </source>
</evidence>
<reference evidence="4" key="1">
    <citation type="journal article" date="2019" name="Int. J. Syst. Evol. Microbiol.">
        <title>The Global Catalogue of Microorganisms (GCM) 10K type strain sequencing project: providing services to taxonomists for standard genome sequencing and annotation.</title>
        <authorList>
            <consortium name="The Broad Institute Genomics Platform"/>
            <consortium name="The Broad Institute Genome Sequencing Center for Infectious Disease"/>
            <person name="Wu L."/>
            <person name="Ma J."/>
        </authorList>
    </citation>
    <scope>NUCLEOTIDE SEQUENCE [LARGE SCALE GENOMIC DNA]</scope>
    <source>
        <strain evidence="4">NBRC 106348</strain>
    </source>
</reference>
<evidence type="ECO:0000313" key="3">
    <source>
        <dbReference type="EMBL" id="GMA25819.1"/>
    </source>
</evidence>
<gene>
    <name evidence="3" type="primary">yxbA</name>
    <name evidence="3" type="ORF">GCM10025864_35780</name>
</gene>